<evidence type="ECO:0000256" key="8">
    <source>
        <dbReference type="ARBA" id="ARBA00023004"/>
    </source>
</evidence>
<dbReference type="InterPro" id="IPR000531">
    <property type="entry name" value="Beta-barrel_TonB"/>
</dbReference>
<dbReference type="FunFam" id="2.40.170.20:FF:000005">
    <property type="entry name" value="TonB-dependent siderophore receptor"/>
    <property type="match status" value="1"/>
</dbReference>
<dbReference type="AlphaFoldDB" id="A0A7D7LJ38"/>
<dbReference type="GO" id="GO:0009279">
    <property type="term" value="C:cell outer membrane"/>
    <property type="evidence" value="ECO:0007669"/>
    <property type="project" value="UniProtKB-SubCell"/>
</dbReference>
<dbReference type="EMBL" id="CP054698">
    <property type="protein sequence ID" value="QMS92051.1"/>
    <property type="molecule type" value="Genomic_DNA"/>
</dbReference>
<dbReference type="InterPro" id="IPR010105">
    <property type="entry name" value="TonB_sidphr_rcpt"/>
</dbReference>
<organism evidence="19 20">
    <name type="scientific">Nostoc edaphicum CCNP1411</name>
    <dbReference type="NCBI Taxonomy" id="1472755"/>
    <lineage>
        <taxon>Bacteria</taxon>
        <taxon>Bacillati</taxon>
        <taxon>Cyanobacteriota</taxon>
        <taxon>Cyanophyceae</taxon>
        <taxon>Nostocales</taxon>
        <taxon>Nostocaceae</taxon>
        <taxon>Nostoc</taxon>
    </lineage>
</organism>
<name>A0A7D7LJ38_9NOSO</name>
<keyword evidence="11 13" id="KW-0472">Membrane</keyword>
<evidence type="ECO:0000256" key="1">
    <source>
        <dbReference type="ARBA" id="ARBA00004571"/>
    </source>
</evidence>
<evidence type="ECO:0000256" key="2">
    <source>
        <dbReference type="ARBA" id="ARBA00009810"/>
    </source>
</evidence>
<evidence type="ECO:0000256" key="13">
    <source>
        <dbReference type="PROSITE-ProRule" id="PRU01360"/>
    </source>
</evidence>
<feature type="domain" description="TonB-dependent receptor plug" evidence="17">
    <location>
        <begin position="253"/>
        <end position="351"/>
    </location>
</feature>
<evidence type="ECO:0000256" key="14">
    <source>
        <dbReference type="RuleBase" id="RU003357"/>
    </source>
</evidence>
<evidence type="ECO:0000256" key="9">
    <source>
        <dbReference type="ARBA" id="ARBA00023065"/>
    </source>
</evidence>
<comment type="similarity">
    <text evidence="2 13 14">Belongs to the TonB-dependent receptor family.</text>
</comment>
<keyword evidence="8" id="KW-0408">Iron</keyword>
<dbReference type="RefSeq" id="WP_181929585.1">
    <property type="nucleotide sequence ID" value="NZ_CP054698.1"/>
</dbReference>
<evidence type="ECO:0000313" key="20">
    <source>
        <dbReference type="Proteomes" id="UP000514713"/>
    </source>
</evidence>
<accession>A0A7D7LJ38</accession>
<feature type="domain" description="TonB-dependent receptor-like beta-barrel" evidence="16">
    <location>
        <begin position="423"/>
        <end position="856"/>
    </location>
</feature>
<feature type="domain" description="AMIN" evidence="18">
    <location>
        <begin position="93"/>
        <end position="175"/>
    </location>
</feature>
<protein>
    <submittedName>
        <fullName evidence="19">TonB-dependent siderophore receptor</fullName>
    </submittedName>
</protein>
<dbReference type="PANTHER" id="PTHR32552:SF68">
    <property type="entry name" value="FERRICHROME OUTER MEMBRANE TRANSPORTER_PHAGE RECEPTOR"/>
    <property type="match status" value="1"/>
</dbReference>
<dbReference type="Gene3D" id="2.170.130.10">
    <property type="entry name" value="TonB-dependent receptor, plug domain"/>
    <property type="match status" value="1"/>
</dbReference>
<gene>
    <name evidence="19" type="ORF">HUN01_32260</name>
</gene>
<dbReference type="KEGG" id="ned:HUN01_32260"/>
<dbReference type="InterPro" id="IPR037066">
    <property type="entry name" value="Plug_dom_sf"/>
</dbReference>
<dbReference type="InterPro" id="IPR021731">
    <property type="entry name" value="AMIN_dom"/>
</dbReference>
<dbReference type="PROSITE" id="PS52016">
    <property type="entry name" value="TONB_DEPENDENT_REC_3"/>
    <property type="match status" value="1"/>
</dbReference>
<evidence type="ECO:0000256" key="11">
    <source>
        <dbReference type="ARBA" id="ARBA00023136"/>
    </source>
</evidence>
<dbReference type="Pfam" id="PF07715">
    <property type="entry name" value="Plug"/>
    <property type="match status" value="1"/>
</dbReference>
<proteinExistence type="inferred from homology"/>
<sequence>MKRSCLSGSVRVWFLLCLSGCLSAIAISPGWAEVKSGNQNQEIQSQDNFKPLLTRKIRQLSEVERPSTSAIMLVQSPVPEAAPVSEVVQVTGVKANPTEKGVEVILQTTQGEQLQITNRNADNNFIAEIPNAQLRLPNGDAFKFSSQKPVEGITEITVINLDANTIRVTVTGAASVPVVELFDNPEEGLIFSIAGAVASTPSPQPQAEEPESETQPKPPLTQDNQPIELVVTGEQDGYRVREGSTATKTDTPLRDIPGSIQVIPQELLEDQNTTRIQDALQNVSGVNKDGNYGSADSGGYFIRGFDQAGNFRNGFSDNDFYSSVDTANIERIEVLKGPASVLYGQAEPGGIINVVTKQPLSTPFASVDLSVGSYSFYRPSIDLSGPLTDDGSVLYRLNIAYQNAGSFRDFNFTERVFIAPVITWNISDRTSLTFDFEYLNNNYRFDRGLPSIGNRPAPVPIDRFIGYPIDGDTYTDSSVRAGYRFEHKFSEDWQLRNAFSFVSANIGGIAAFGGRELIDERFSPIFISRDEFLRETFTLQTELVGKFNTGSVVHRPLLGVELRRNIWTYTSFDVSEATPTLDIFDPNYNVALPAIPEESTFGYTTRRDTLGIYFQDQITFADNLKVLLGGRFDAFHRREDFGTPDEESLSAFSPRVGIVYQPIEAISLYASYTESFQPDRFLGRGATGTPFKPTRGTQYEVGIKADITERISATLAAYQITKSNVITSDPVDPDISIQVGEQRSRGIELDVAGEILPGWKIITSYAYTDAIISKDNTIPVGNRIYNVPEHAASIWTTYEIQEGSLEGLGFGLGLYYVGDRFADNENTSTMESYFRTDSALYYKRDNWRLGLNFRNLFNETYYETSQSRNIIYPGAPFTVIGSFSIQF</sequence>
<keyword evidence="4 13" id="KW-1134">Transmembrane beta strand</keyword>
<dbReference type="Pfam" id="PF00593">
    <property type="entry name" value="TonB_dep_Rec_b-barrel"/>
    <property type="match status" value="1"/>
</dbReference>
<dbReference type="Gene3D" id="2.40.170.20">
    <property type="entry name" value="TonB-dependent receptor, beta-barrel domain"/>
    <property type="match status" value="1"/>
</dbReference>
<keyword evidence="7" id="KW-0732">Signal</keyword>
<keyword evidence="12 13" id="KW-0998">Cell outer membrane</keyword>
<reference evidence="20" key="1">
    <citation type="submission" date="2020-06" db="EMBL/GenBank/DDBJ databases">
        <title>Nostoc edaphicum CCNP1411 genome.</title>
        <authorList>
            <person name="Fidor A."/>
            <person name="Grabski M."/>
            <person name="Gawor J."/>
            <person name="Gromadka R."/>
            <person name="Wegrzyn G."/>
            <person name="Mazur-Marzec H."/>
        </authorList>
    </citation>
    <scope>NUCLEOTIDE SEQUENCE [LARGE SCALE GENOMIC DNA]</scope>
    <source>
        <strain evidence="20">CCNP1411</strain>
    </source>
</reference>
<evidence type="ECO:0000313" key="19">
    <source>
        <dbReference type="EMBL" id="QMS92051.1"/>
    </source>
</evidence>
<evidence type="ECO:0000256" key="7">
    <source>
        <dbReference type="ARBA" id="ARBA00022729"/>
    </source>
</evidence>
<dbReference type="GO" id="GO:0038023">
    <property type="term" value="F:signaling receptor activity"/>
    <property type="evidence" value="ECO:0007669"/>
    <property type="project" value="InterPro"/>
</dbReference>
<evidence type="ECO:0000259" key="16">
    <source>
        <dbReference type="Pfam" id="PF00593"/>
    </source>
</evidence>
<evidence type="ECO:0000259" key="18">
    <source>
        <dbReference type="Pfam" id="PF11741"/>
    </source>
</evidence>
<evidence type="ECO:0000256" key="12">
    <source>
        <dbReference type="ARBA" id="ARBA00023237"/>
    </source>
</evidence>
<evidence type="ECO:0000256" key="10">
    <source>
        <dbReference type="ARBA" id="ARBA00023077"/>
    </source>
</evidence>
<evidence type="ECO:0000256" key="3">
    <source>
        <dbReference type="ARBA" id="ARBA00022448"/>
    </source>
</evidence>
<dbReference type="CDD" id="cd01347">
    <property type="entry name" value="ligand_gated_channel"/>
    <property type="match status" value="1"/>
</dbReference>
<evidence type="ECO:0000256" key="6">
    <source>
        <dbReference type="ARBA" id="ARBA00022692"/>
    </source>
</evidence>
<dbReference type="InterPro" id="IPR039426">
    <property type="entry name" value="TonB-dep_rcpt-like"/>
</dbReference>
<keyword evidence="5" id="KW-0410">Iron transport</keyword>
<evidence type="ECO:0000256" key="15">
    <source>
        <dbReference type="SAM" id="MobiDB-lite"/>
    </source>
</evidence>
<dbReference type="GO" id="GO:0015344">
    <property type="term" value="F:siderophore uptake transmembrane transporter activity"/>
    <property type="evidence" value="ECO:0007669"/>
    <property type="project" value="TreeGrafter"/>
</dbReference>
<dbReference type="Proteomes" id="UP000514713">
    <property type="component" value="Chromosome"/>
</dbReference>
<evidence type="ECO:0000256" key="4">
    <source>
        <dbReference type="ARBA" id="ARBA00022452"/>
    </source>
</evidence>
<keyword evidence="19" id="KW-0675">Receptor</keyword>
<dbReference type="NCBIfam" id="TIGR01783">
    <property type="entry name" value="TonB-siderophor"/>
    <property type="match status" value="1"/>
</dbReference>
<keyword evidence="10 14" id="KW-0798">TonB box</keyword>
<comment type="subcellular location">
    <subcellularLocation>
        <location evidence="1 13">Cell outer membrane</location>
        <topology evidence="1 13">Multi-pass membrane protein</topology>
    </subcellularLocation>
</comment>
<feature type="region of interest" description="Disordered" evidence="15">
    <location>
        <begin position="199"/>
        <end position="225"/>
    </location>
</feature>
<dbReference type="InterPro" id="IPR036942">
    <property type="entry name" value="Beta-barrel_TonB_sf"/>
</dbReference>
<dbReference type="Pfam" id="PF11741">
    <property type="entry name" value="AMIN"/>
    <property type="match status" value="1"/>
</dbReference>
<dbReference type="FunFam" id="2.170.130.10:FF:000001">
    <property type="entry name" value="Catecholate siderophore TonB-dependent receptor"/>
    <property type="match status" value="1"/>
</dbReference>
<evidence type="ECO:0000256" key="5">
    <source>
        <dbReference type="ARBA" id="ARBA00022496"/>
    </source>
</evidence>
<dbReference type="InterPro" id="IPR012910">
    <property type="entry name" value="Plug_dom"/>
</dbReference>
<keyword evidence="3 13" id="KW-0813">Transport</keyword>
<dbReference type="SUPFAM" id="SSF56935">
    <property type="entry name" value="Porins"/>
    <property type="match status" value="1"/>
</dbReference>
<keyword evidence="9" id="KW-0406">Ion transport</keyword>
<dbReference type="GO" id="GO:0015891">
    <property type="term" value="P:siderophore transport"/>
    <property type="evidence" value="ECO:0007669"/>
    <property type="project" value="InterPro"/>
</dbReference>
<keyword evidence="6 13" id="KW-0812">Transmembrane</keyword>
<keyword evidence="20" id="KW-1185">Reference proteome</keyword>
<evidence type="ECO:0000259" key="17">
    <source>
        <dbReference type="Pfam" id="PF07715"/>
    </source>
</evidence>
<dbReference type="PANTHER" id="PTHR32552">
    <property type="entry name" value="FERRICHROME IRON RECEPTOR-RELATED"/>
    <property type="match status" value="1"/>
</dbReference>